<feature type="region of interest" description="Disordered" evidence="9">
    <location>
        <begin position="230"/>
        <end position="284"/>
    </location>
</feature>
<proteinExistence type="inferred from homology"/>
<dbReference type="InterPro" id="IPR019098">
    <property type="entry name" value="Histone_chaperone_domain_CHZ"/>
</dbReference>
<dbReference type="InterPro" id="IPR002110">
    <property type="entry name" value="Ankyrin_rpt"/>
</dbReference>
<dbReference type="Pfam" id="PF12796">
    <property type="entry name" value="Ank_2"/>
    <property type="match status" value="1"/>
</dbReference>
<dbReference type="AlphaFoldDB" id="A0A9N9JFJ6"/>
<comment type="function">
    <text evidence="1">Forms a chaperone-bound H2A.Z-H2B complex that acts as a source for SWR1 complex-dependent H2A to H2A.Z histone replacement in chromatin.</text>
</comment>
<dbReference type="InterPro" id="IPR050889">
    <property type="entry name" value="Dendritic_Spine_Reg/Scaffold"/>
</dbReference>
<evidence type="ECO:0000259" key="10">
    <source>
        <dbReference type="Pfam" id="PF09649"/>
    </source>
</evidence>
<dbReference type="PROSITE" id="PS50088">
    <property type="entry name" value="ANK_REPEAT"/>
    <property type="match status" value="2"/>
</dbReference>
<dbReference type="Gene3D" id="1.25.40.20">
    <property type="entry name" value="Ankyrin repeat-containing domain"/>
    <property type="match status" value="1"/>
</dbReference>
<accession>A0A9N9JFJ6</accession>
<dbReference type="OrthoDB" id="341259at2759"/>
<keyword evidence="12" id="KW-1185">Reference proteome</keyword>
<dbReference type="SUPFAM" id="SSF48403">
    <property type="entry name" value="Ankyrin repeat"/>
    <property type="match status" value="1"/>
</dbReference>
<dbReference type="InterPro" id="IPR036770">
    <property type="entry name" value="Ankyrin_rpt-contain_sf"/>
</dbReference>
<comment type="similarity">
    <text evidence="3">Belongs to the CHZ1 family.</text>
</comment>
<dbReference type="Proteomes" id="UP000789405">
    <property type="component" value="Unassembled WGS sequence"/>
</dbReference>
<evidence type="ECO:0000256" key="1">
    <source>
        <dbReference type="ARBA" id="ARBA00002212"/>
    </source>
</evidence>
<feature type="compositionally biased region" description="Acidic residues" evidence="9">
    <location>
        <begin position="79"/>
        <end position="94"/>
    </location>
</feature>
<dbReference type="EMBL" id="CAJVPY010021538">
    <property type="protein sequence ID" value="CAG8779900.1"/>
    <property type="molecule type" value="Genomic_DNA"/>
</dbReference>
<evidence type="ECO:0000256" key="8">
    <source>
        <dbReference type="PROSITE-ProRule" id="PRU00023"/>
    </source>
</evidence>
<feature type="non-terminal residue" evidence="11">
    <location>
        <position position="563"/>
    </location>
</feature>
<feature type="compositionally biased region" description="Acidic residues" evidence="9">
    <location>
        <begin position="205"/>
        <end position="214"/>
    </location>
</feature>
<feature type="compositionally biased region" description="Basic residues" evidence="9">
    <location>
        <begin position="167"/>
        <end position="176"/>
    </location>
</feature>
<keyword evidence="5 8" id="KW-0040">ANK repeat</keyword>
<dbReference type="SMART" id="SM00248">
    <property type="entry name" value="ANK"/>
    <property type="match status" value="2"/>
</dbReference>
<feature type="compositionally biased region" description="Basic residues" evidence="9">
    <location>
        <begin position="191"/>
        <end position="200"/>
    </location>
</feature>
<dbReference type="PRINTS" id="PR01415">
    <property type="entry name" value="ANKYRIN"/>
</dbReference>
<evidence type="ECO:0000256" key="2">
    <source>
        <dbReference type="ARBA" id="ARBA00004123"/>
    </source>
</evidence>
<evidence type="ECO:0000256" key="6">
    <source>
        <dbReference type="ARBA" id="ARBA00023186"/>
    </source>
</evidence>
<feature type="repeat" description="ANK" evidence="8">
    <location>
        <begin position="403"/>
        <end position="435"/>
    </location>
</feature>
<evidence type="ECO:0000256" key="7">
    <source>
        <dbReference type="ARBA" id="ARBA00023242"/>
    </source>
</evidence>
<dbReference type="PANTHER" id="PTHR24166:SF48">
    <property type="entry name" value="PROTEIN VAPYRIN"/>
    <property type="match status" value="1"/>
</dbReference>
<gene>
    <name evidence="11" type="ORF">DERYTH_LOCUS19522</name>
</gene>
<keyword evidence="4" id="KW-0677">Repeat</keyword>
<feature type="compositionally biased region" description="Basic residues" evidence="9">
    <location>
        <begin position="120"/>
        <end position="136"/>
    </location>
</feature>
<evidence type="ECO:0000256" key="3">
    <source>
        <dbReference type="ARBA" id="ARBA00008057"/>
    </source>
</evidence>
<evidence type="ECO:0000256" key="5">
    <source>
        <dbReference type="ARBA" id="ARBA00023043"/>
    </source>
</evidence>
<protein>
    <submittedName>
        <fullName evidence="11">11164_t:CDS:1</fullName>
    </submittedName>
</protein>
<feature type="region of interest" description="Disordered" evidence="9">
    <location>
        <begin position="1"/>
        <end position="214"/>
    </location>
</feature>
<evidence type="ECO:0000313" key="11">
    <source>
        <dbReference type="EMBL" id="CAG8779900.1"/>
    </source>
</evidence>
<feature type="compositionally biased region" description="Basic and acidic residues" evidence="9">
    <location>
        <begin position="1"/>
        <end position="36"/>
    </location>
</feature>
<dbReference type="GO" id="GO:0005634">
    <property type="term" value="C:nucleus"/>
    <property type="evidence" value="ECO:0007669"/>
    <property type="project" value="UniProtKB-SubCell"/>
</dbReference>
<dbReference type="Pfam" id="PF09649">
    <property type="entry name" value="CHZ"/>
    <property type="match status" value="1"/>
</dbReference>
<evidence type="ECO:0000313" key="12">
    <source>
        <dbReference type="Proteomes" id="UP000789405"/>
    </source>
</evidence>
<comment type="subcellular location">
    <subcellularLocation>
        <location evidence="2">Nucleus</location>
    </subcellularLocation>
</comment>
<name>A0A9N9JFJ6_9GLOM</name>
<keyword evidence="6" id="KW-0143">Chaperone</keyword>
<dbReference type="PROSITE" id="PS50297">
    <property type="entry name" value="ANK_REP_REGION"/>
    <property type="match status" value="2"/>
</dbReference>
<sequence length="563" mass="62810">MSSEERKRKLEELSEKARAKKATELEEQEERKESTKKAKSKFSNSQKDKKTKLSASPSPAKNKPLPPLRGSGRTARQDEYEDDGFIVDDEEEVSASESKSESEASNLSDQLSEPSDSGSKKKKKVASSTKNKKLSSNKKVGNNGFENTVTKRKKDEEASDEDEVVVKKKSDKKKKKRNDDEESDEDEVAVKKKSDKKKKKRNDDDSFDEASADDSDDLKYELEGLDTSTIIPGRRTRGKRIDFTGQYSSRKRMEDDSLFRSHRSAPTPSTPAPRRQRSLPPSLPSFDTSLLFHRTLHSRISNKHHGITRAKVKVAIELELREERLREASARGDCNTGTSSFACFVFEIRDLIKLLSTTPQPDINSADEKGRTPLHFACAGGHNDCVKLLIERGANVNAEADIAGNRPLHLAVISNKMDCVIALLEAGAKINMNDAFHRTPLSVARSRLNILMKNIESANVDVEEMVEDNEHIPENREIFVQVLQIIKILRHYLSIENRDIKNNTEIMGSADTSFTTGNEPMTISNTGSATSAMEALDDLTSQLSQMAISTSKFENASSNSTIK</sequence>
<dbReference type="PANTHER" id="PTHR24166">
    <property type="entry name" value="ROLLING PEBBLES, ISOFORM B"/>
    <property type="match status" value="1"/>
</dbReference>
<keyword evidence="7" id="KW-0539">Nucleus</keyword>
<feature type="domain" description="Histone chaperone" evidence="10">
    <location>
        <begin position="221"/>
        <end position="244"/>
    </location>
</feature>
<feature type="repeat" description="ANK" evidence="8">
    <location>
        <begin position="369"/>
        <end position="401"/>
    </location>
</feature>
<evidence type="ECO:0000256" key="4">
    <source>
        <dbReference type="ARBA" id="ARBA00022737"/>
    </source>
</evidence>
<comment type="caution">
    <text evidence="11">The sequence shown here is derived from an EMBL/GenBank/DDBJ whole genome shotgun (WGS) entry which is preliminary data.</text>
</comment>
<evidence type="ECO:0000256" key="9">
    <source>
        <dbReference type="SAM" id="MobiDB-lite"/>
    </source>
</evidence>
<reference evidence="11" key="1">
    <citation type="submission" date="2021-06" db="EMBL/GenBank/DDBJ databases">
        <authorList>
            <person name="Kallberg Y."/>
            <person name="Tangrot J."/>
            <person name="Rosling A."/>
        </authorList>
    </citation>
    <scope>NUCLEOTIDE SEQUENCE</scope>
    <source>
        <strain evidence="11">MA453B</strain>
    </source>
</reference>
<organism evidence="11 12">
    <name type="scientific">Dentiscutata erythropus</name>
    <dbReference type="NCBI Taxonomy" id="1348616"/>
    <lineage>
        <taxon>Eukaryota</taxon>
        <taxon>Fungi</taxon>
        <taxon>Fungi incertae sedis</taxon>
        <taxon>Mucoromycota</taxon>
        <taxon>Glomeromycotina</taxon>
        <taxon>Glomeromycetes</taxon>
        <taxon>Diversisporales</taxon>
        <taxon>Gigasporaceae</taxon>
        <taxon>Dentiscutata</taxon>
    </lineage>
</organism>